<feature type="transmembrane region" description="Helical" evidence="1">
    <location>
        <begin position="187"/>
        <end position="207"/>
    </location>
</feature>
<accession>A0A7W9DR07</accession>
<keyword evidence="1" id="KW-0812">Transmembrane</keyword>
<dbReference type="EMBL" id="JACHBR010000001">
    <property type="protein sequence ID" value="MBB5627609.1"/>
    <property type="molecule type" value="Genomic_DNA"/>
</dbReference>
<feature type="transmembrane region" description="Helical" evidence="1">
    <location>
        <begin position="67"/>
        <end position="92"/>
    </location>
</feature>
<reference evidence="2 3" key="1">
    <citation type="submission" date="2020-08" db="EMBL/GenBank/DDBJ databases">
        <title>Sequencing the genomes of 1000 actinobacteria strains.</title>
        <authorList>
            <person name="Klenk H.-P."/>
        </authorList>
    </citation>
    <scope>NUCLEOTIDE SEQUENCE [LARGE SCALE GENOMIC DNA]</scope>
    <source>
        <strain evidence="2 3">DSM 45790</strain>
    </source>
</reference>
<evidence type="ECO:0008006" key="4">
    <source>
        <dbReference type="Google" id="ProtNLM"/>
    </source>
</evidence>
<feature type="transmembrane region" description="Helical" evidence="1">
    <location>
        <begin position="160"/>
        <end position="180"/>
    </location>
</feature>
<dbReference type="Proteomes" id="UP000588112">
    <property type="component" value="Unassembled WGS sequence"/>
</dbReference>
<evidence type="ECO:0000256" key="1">
    <source>
        <dbReference type="SAM" id="Phobius"/>
    </source>
</evidence>
<keyword evidence="1" id="KW-0472">Membrane</keyword>
<feature type="transmembrane region" description="Helical" evidence="1">
    <location>
        <begin position="113"/>
        <end position="140"/>
    </location>
</feature>
<protein>
    <recommendedName>
        <fullName evidence="4">ABC transporter permease</fullName>
    </recommendedName>
</protein>
<sequence length="322" mass="34661">MLWLTWRQHRAQIAVTFGLLAVLGVMLLVTGLQAADYAARHAPPGCPGPAPVCQAVNAALRDWYDPMYMAFGLLPLAGPALVGAFWGAPLLGREYERGTNKLAWTQSLPLGRWLGFKIATLAGLLVAGGLASAAMISAWTSVFRGAVYGSALSNPGEFNMVGVAPAAWWLFAFAVGTLAGTLFRRTLVAMAVTIAVLMLTFPLLFFAQKDFAAPVRLVTADRDQPLDQGGLFVKENWVDPAGRELTAPPVGVCAAPEGVDMRSGRAQLEMDGCLLDHGYRVALYYHPANRFWRFQWTEAAILTAGAAALTSLAIARTSRRRI</sequence>
<dbReference type="AlphaFoldDB" id="A0A7W9DR07"/>
<proteinExistence type="predicted"/>
<evidence type="ECO:0000313" key="3">
    <source>
        <dbReference type="Proteomes" id="UP000588112"/>
    </source>
</evidence>
<keyword evidence="3" id="KW-1185">Reference proteome</keyword>
<gene>
    <name evidence="2" type="ORF">BJ981_003308</name>
</gene>
<organism evidence="2 3">
    <name type="scientific">Sphaerisporangium krabiense</name>
    <dbReference type="NCBI Taxonomy" id="763782"/>
    <lineage>
        <taxon>Bacteria</taxon>
        <taxon>Bacillati</taxon>
        <taxon>Actinomycetota</taxon>
        <taxon>Actinomycetes</taxon>
        <taxon>Streptosporangiales</taxon>
        <taxon>Streptosporangiaceae</taxon>
        <taxon>Sphaerisporangium</taxon>
    </lineage>
</organism>
<name>A0A7W9DR07_9ACTN</name>
<evidence type="ECO:0000313" key="2">
    <source>
        <dbReference type="EMBL" id="MBB5627609.1"/>
    </source>
</evidence>
<keyword evidence="1" id="KW-1133">Transmembrane helix</keyword>
<dbReference type="RefSeq" id="WP_184612244.1">
    <property type="nucleotide sequence ID" value="NZ_BOOS01000068.1"/>
</dbReference>
<feature type="transmembrane region" description="Helical" evidence="1">
    <location>
        <begin position="294"/>
        <end position="315"/>
    </location>
</feature>
<comment type="caution">
    <text evidence="2">The sequence shown here is derived from an EMBL/GenBank/DDBJ whole genome shotgun (WGS) entry which is preliminary data.</text>
</comment>